<protein>
    <submittedName>
        <fullName evidence="2">Uncharacterized protein</fullName>
    </submittedName>
</protein>
<sequence length="214" mass="24405">MKHFQDFVIYVLVSGALSTVLASIVLWLGRAWISERLKHAIKAEYDEKLESHKAQLKAQSDVELEKLRSELSVRATEHQVTFSRLHEKRAEVIAQTYSNLRAAHDAIKDYTKVFEPAGGLSREGRRKIAADAQNAYYAYYSKHQIFLPKTAAQLLDDLNRSTIQIFNHFLFLVDRKPDGGIDEWIKISERVDGPYQAALGELESAFRKILGSEI</sequence>
<evidence type="ECO:0000256" key="1">
    <source>
        <dbReference type="SAM" id="Phobius"/>
    </source>
</evidence>
<gene>
    <name evidence="2" type="ORF">HNQ52_000219</name>
</gene>
<evidence type="ECO:0000313" key="3">
    <source>
        <dbReference type="Proteomes" id="UP000521199"/>
    </source>
</evidence>
<keyword evidence="1" id="KW-0812">Transmembrane</keyword>
<dbReference type="AlphaFoldDB" id="A0A7W8D5N3"/>
<name>A0A7W8D5N3_9GAMM</name>
<comment type="caution">
    <text evidence="2">The sequence shown here is derived from an EMBL/GenBank/DDBJ whole genome shotgun (WGS) entry which is preliminary data.</text>
</comment>
<organism evidence="2 3">
    <name type="scientific">Chiayiivirga flava</name>
    <dbReference type="NCBI Taxonomy" id="659595"/>
    <lineage>
        <taxon>Bacteria</taxon>
        <taxon>Pseudomonadati</taxon>
        <taxon>Pseudomonadota</taxon>
        <taxon>Gammaproteobacteria</taxon>
        <taxon>Lysobacterales</taxon>
        <taxon>Lysobacteraceae</taxon>
        <taxon>Chiayiivirga</taxon>
    </lineage>
</organism>
<dbReference type="EMBL" id="JACHHP010000001">
    <property type="protein sequence ID" value="MBB5206703.1"/>
    <property type="molecule type" value="Genomic_DNA"/>
</dbReference>
<keyword evidence="3" id="KW-1185">Reference proteome</keyword>
<keyword evidence="1" id="KW-1133">Transmembrane helix</keyword>
<keyword evidence="1" id="KW-0472">Membrane</keyword>
<evidence type="ECO:0000313" key="2">
    <source>
        <dbReference type="EMBL" id="MBB5206703.1"/>
    </source>
</evidence>
<proteinExistence type="predicted"/>
<dbReference type="RefSeq" id="WP_183958939.1">
    <property type="nucleotide sequence ID" value="NZ_JACHHP010000001.1"/>
</dbReference>
<dbReference type="Proteomes" id="UP000521199">
    <property type="component" value="Unassembled WGS sequence"/>
</dbReference>
<accession>A0A7W8D5N3</accession>
<feature type="transmembrane region" description="Helical" evidence="1">
    <location>
        <begin position="7"/>
        <end position="29"/>
    </location>
</feature>
<reference evidence="2 3" key="1">
    <citation type="submission" date="2020-08" db="EMBL/GenBank/DDBJ databases">
        <title>Genomic Encyclopedia of Type Strains, Phase IV (KMG-IV): sequencing the most valuable type-strain genomes for metagenomic binning, comparative biology and taxonomic classification.</title>
        <authorList>
            <person name="Goeker M."/>
        </authorList>
    </citation>
    <scope>NUCLEOTIDE SEQUENCE [LARGE SCALE GENOMIC DNA]</scope>
    <source>
        <strain evidence="2 3">DSM 24163</strain>
    </source>
</reference>